<protein>
    <submittedName>
        <fullName evidence="2">Uncharacterized protein</fullName>
    </submittedName>
</protein>
<keyword evidence="3" id="KW-1185">Reference proteome</keyword>
<dbReference type="KEGG" id="psuu:Psuf_085620"/>
<name>A0A6F8YYT6_9ACTN</name>
<feature type="transmembrane region" description="Helical" evidence="1">
    <location>
        <begin position="87"/>
        <end position="108"/>
    </location>
</feature>
<dbReference type="AlphaFoldDB" id="A0A6F8YYT6"/>
<evidence type="ECO:0000256" key="1">
    <source>
        <dbReference type="SAM" id="Phobius"/>
    </source>
</evidence>
<dbReference type="Proteomes" id="UP000503011">
    <property type="component" value="Chromosome"/>
</dbReference>
<proteinExistence type="predicted"/>
<evidence type="ECO:0000313" key="2">
    <source>
        <dbReference type="EMBL" id="BCB91249.1"/>
    </source>
</evidence>
<keyword evidence="1" id="KW-1133">Transmembrane helix</keyword>
<sequence>MLAGLAVVGPTSAVFAKLSGDAFFERMRERGRVTEGFIPVIERHQDYGDLTMWWTIALGVVTLALVFLVGPTGAAVRVVGGPGGARVVSVAVSVLSVAAAAIALYYVVRTGDAGAKAVWEGQ</sequence>
<reference evidence="2 3" key="1">
    <citation type="submission" date="2020-03" db="EMBL/GenBank/DDBJ databases">
        <title>Whole genome shotgun sequence of Phytohabitans suffuscus NBRC 105367.</title>
        <authorList>
            <person name="Komaki H."/>
            <person name="Tamura T."/>
        </authorList>
    </citation>
    <scope>NUCLEOTIDE SEQUENCE [LARGE SCALE GENOMIC DNA]</scope>
    <source>
        <strain evidence="2 3">NBRC 105367</strain>
    </source>
</reference>
<evidence type="ECO:0000313" key="3">
    <source>
        <dbReference type="Proteomes" id="UP000503011"/>
    </source>
</evidence>
<organism evidence="2 3">
    <name type="scientific">Phytohabitans suffuscus</name>
    <dbReference type="NCBI Taxonomy" id="624315"/>
    <lineage>
        <taxon>Bacteria</taxon>
        <taxon>Bacillati</taxon>
        <taxon>Actinomycetota</taxon>
        <taxon>Actinomycetes</taxon>
        <taxon>Micromonosporales</taxon>
        <taxon>Micromonosporaceae</taxon>
    </lineage>
</organism>
<accession>A0A6F8YYT6</accession>
<keyword evidence="1" id="KW-0472">Membrane</keyword>
<feature type="transmembrane region" description="Helical" evidence="1">
    <location>
        <begin position="52"/>
        <end position="75"/>
    </location>
</feature>
<gene>
    <name evidence="2" type="ORF">Psuf_085620</name>
</gene>
<dbReference type="EMBL" id="AP022871">
    <property type="protein sequence ID" value="BCB91249.1"/>
    <property type="molecule type" value="Genomic_DNA"/>
</dbReference>
<reference evidence="2 3" key="2">
    <citation type="submission" date="2020-03" db="EMBL/GenBank/DDBJ databases">
        <authorList>
            <person name="Ichikawa N."/>
            <person name="Kimura A."/>
            <person name="Kitahashi Y."/>
            <person name="Uohara A."/>
        </authorList>
    </citation>
    <scope>NUCLEOTIDE SEQUENCE [LARGE SCALE GENOMIC DNA]</scope>
    <source>
        <strain evidence="2 3">NBRC 105367</strain>
    </source>
</reference>
<keyword evidence="1" id="KW-0812">Transmembrane</keyword>
<dbReference type="RefSeq" id="WP_173164134.1">
    <property type="nucleotide sequence ID" value="NZ_AP022871.1"/>
</dbReference>